<dbReference type="RefSeq" id="XP_006136158.1">
    <property type="nucleotide sequence ID" value="XM_006136096.3"/>
</dbReference>
<dbReference type="GO" id="GO:0001514">
    <property type="term" value="P:selenocysteine incorporation"/>
    <property type="evidence" value="ECO:0007669"/>
    <property type="project" value="Ensembl"/>
</dbReference>
<accession>K7FKZ2</accession>
<dbReference type="STRING" id="13735.ENSPSIP00000008702"/>
<name>K7FKZ2_PELSI</name>
<gene>
    <name evidence="3" type="primary">PSTK</name>
</gene>
<dbReference type="NCBIfam" id="TIGR03575">
    <property type="entry name" value="selen_PSTK_euk"/>
    <property type="match status" value="1"/>
</dbReference>
<evidence type="ECO:0000313" key="3">
    <source>
        <dbReference type="Ensembl" id="ENSPSIP00000008702.1"/>
    </source>
</evidence>
<dbReference type="Gene3D" id="3.40.50.300">
    <property type="entry name" value="P-loop containing nucleotide triphosphate hydrolases"/>
    <property type="match status" value="1"/>
</dbReference>
<dbReference type="GO" id="GO:0005524">
    <property type="term" value="F:ATP binding"/>
    <property type="evidence" value="ECO:0007669"/>
    <property type="project" value="UniProtKB-KW"/>
</dbReference>
<keyword evidence="1" id="KW-0547">Nucleotide-binding</keyword>
<dbReference type="HOGENOM" id="CLU_060632_0_0_1"/>
<reference evidence="4" key="2">
    <citation type="journal article" date="2013" name="Nat. Genet.">
        <title>The draft genomes of soft-shell turtle and green sea turtle yield insights into the development and evolution of the turtle-specific body plan.</title>
        <authorList>
            <person name="Wang Z."/>
            <person name="Pascual-Anaya J."/>
            <person name="Zadissa A."/>
            <person name="Li W."/>
            <person name="Niimura Y."/>
            <person name="Huang Z."/>
            <person name="Li C."/>
            <person name="White S."/>
            <person name="Xiong Z."/>
            <person name="Fang D."/>
            <person name="Wang B."/>
            <person name="Ming Y."/>
            <person name="Chen Y."/>
            <person name="Zheng Y."/>
            <person name="Kuraku S."/>
            <person name="Pignatelli M."/>
            <person name="Herrero J."/>
            <person name="Beal K."/>
            <person name="Nozawa M."/>
            <person name="Li Q."/>
            <person name="Wang J."/>
            <person name="Zhang H."/>
            <person name="Yu L."/>
            <person name="Shigenobu S."/>
            <person name="Wang J."/>
            <person name="Liu J."/>
            <person name="Flicek P."/>
            <person name="Searle S."/>
            <person name="Wang J."/>
            <person name="Kuratani S."/>
            <person name="Yin Y."/>
            <person name="Aken B."/>
            <person name="Zhang G."/>
            <person name="Irie N."/>
        </authorList>
    </citation>
    <scope>NUCLEOTIDE SEQUENCE [LARGE SCALE GENOMIC DNA]</scope>
    <source>
        <strain evidence="4">Daiwa-1</strain>
    </source>
</reference>
<organism evidence="3 4">
    <name type="scientific">Pelodiscus sinensis</name>
    <name type="common">Chinese softshell turtle</name>
    <name type="synonym">Trionyx sinensis</name>
    <dbReference type="NCBI Taxonomy" id="13735"/>
    <lineage>
        <taxon>Eukaryota</taxon>
        <taxon>Metazoa</taxon>
        <taxon>Chordata</taxon>
        <taxon>Craniata</taxon>
        <taxon>Vertebrata</taxon>
        <taxon>Euteleostomi</taxon>
        <taxon>Archelosauria</taxon>
        <taxon>Testudinata</taxon>
        <taxon>Testudines</taxon>
        <taxon>Cryptodira</taxon>
        <taxon>Trionychia</taxon>
        <taxon>Trionychidae</taxon>
        <taxon>Pelodiscus</taxon>
    </lineage>
</organism>
<protein>
    <submittedName>
        <fullName evidence="3">Phosphoseryl-tRNA kinase</fullName>
    </submittedName>
</protein>
<reference evidence="3" key="3">
    <citation type="submission" date="2025-08" db="UniProtKB">
        <authorList>
            <consortium name="Ensembl"/>
        </authorList>
    </citation>
    <scope>IDENTIFICATION</scope>
</reference>
<dbReference type="CTD" id="118672"/>
<dbReference type="GO" id="GO:0043915">
    <property type="term" value="F:L-seryl-tRNA(Sec) kinase activity"/>
    <property type="evidence" value="ECO:0007669"/>
    <property type="project" value="Ensembl"/>
</dbReference>
<dbReference type="PANTHER" id="PTHR20873">
    <property type="entry name" value="L-SERYL-TRNA(SEC) KINASE"/>
    <property type="match status" value="1"/>
</dbReference>
<dbReference type="GeneTree" id="ENSGT00390000017554"/>
<dbReference type="KEGG" id="pss:102452198"/>
<dbReference type="OrthoDB" id="9972657at2759"/>
<dbReference type="InterPro" id="IPR020028">
    <property type="entry name" value="L-seryl-tRNA_Sec_kinase_euk"/>
</dbReference>
<keyword evidence="4" id="KW-1185">Reference proteome</keyword>
<evidence type="ECO:0000313" key="4">
    <source>
        <dbReference type="Proteomes" id="UP000007267"/>
    </source>
</evidence>
<reference evidence="3" key="4">
    <citation type="submission" date="2025-09" db="UniProtKB">
        <authorList>
            <consortium name="Ensembl"/>
        </authorList>
    </citation>
    <scope>IDENTIFICATION</scope>
</reference>
<dbReference type="InterPro" id="IPR013641">
    <property type="entry name" value="KTI12/PSTK"/>
</dbReference>
<dbReference type="InterPro" id="IPR052648">
    <property type="entry name" value="Ser-tRNA(Sec)_kinase"/>
</dbReference>
<dbReference type="eggNOG" id="KOG4622">
    <property type="taxonomic scope" value="Eukaryota"/>
</dbReference>
<keyword evidence="2" id="KW-0067">ATP-binding</keyword>
<dbReference type="EMBL" id="AGCU01172404">
    <property type="status" value="NOT_ANNOTATED_CDS"/>
    <property type="molecule type" value="Genomic_DNA"/>
</dbReference>
<dbReference type="Ensembl" id="ENSPSIT00000008748.1">
    <property type="protein sequence ID" value="ENSPSIP00000008702.1"/>
    <property type="gene ID" value="ENSPSIG00000007956.1"/>
</dbReference>
<dbReference type="GO" id="GO:0000049">
    <property type="term" value="F:tRNA binding"/>
    <property type="evidence" value="ECO:0007669"/>
    <property type="project" value="Ensembl"/>
</dbReference>
<dbReference type="PANTHER" id="PTHR20873:SF0">
    <property type="entry name" value="L-SERYL-TRNA(SEC) KINASE"/>
    <property type="match status" value="1"/>
</dbReference>
<dbReference type="Proteomes" id="UP000007267">
    <property type="component" value="Unassembled WGS sequence"/>
</dbReference>
<proteinExistence type="predicted"/>
<reference evidence="4" key="1">
    <citation type="submission" date="2011-10" db="EMBL/GenBank/DDBJ databases">
        <authorList>
            <consortium name="Soft-shell Turtle Genome Consortium"/>
        </authorList>
    </citation>
    <scope>NUCLEOTIDE SEQUENCE [LARGE SCALE GENOMIC DNA]</scope>
    <source>
        <strain evidence="4">Daiwa-1</strain>
    </source>
</reference>
<dbReference type="SUPFAM" id="SSF52540">
    <property type="entry name" value="P-loop containing nucleoside triphosphate hydrolases"/>
    <property type="match status" value="1"/>
</dbReference>
<evidence type="ECO:0000256" key="1">
    <source>
        <dbReference type="ARBA" id="ARBA00022741"/>
    </source>
</evidence>
<dbReference type="Pfam" id="PF08433">
    <property type="entry name" value="KTI12"/>
    <property type="match status" value="1"/>
</dbReference>
<dbReference type="OMA" id="HYYRSMR"/>
<dbReference type="GeneID" id="102452198"/>
<evidence type="ECO:0000256" key="2">
    <source>
        <dbReference type="ARBA" id="ARBA00022840"/>
    </source>
</evidence>
<dbReference type="AlphaFoldDB" id="K7FKZ2"/>
<sequence>MGNWRHCAHVRLLARMRVLQGPACSGANDSSTRKGRGVASAVYGCPRAPSSGFSSPDAEALAVSGAAPMAATGIRRLGVCVLCGLPAAGKSTLARALRDRLQRREDPGWDCALLTYDDLMPLEAFNQPETEAGQVAQHPLLSRWKLYRHELLVYLEHFLQALINGDHLYAPLNRTEATWKRFVSCFKEQGLISSEIHDAKSCHYLINATASRPLYLVLDDNFYYQSMRYEVYQLARKYSLSFCQLFLDCPLESCLQRNCLRSQPLPDETICLMARKIEVPNPEKNTWEQNSLILKSVECTSEDNLQVINLLATALENPEKQAEDNTEQKETDRAICAASILHQADQAFRRIVSQIMKDVKDKHICPSKMKILAEELNKLKAEFLEDLRQRNLQSNEFVTNTITSFQQATDNIVKKVFLLNEHTVFSS</sequence>
<dbReference type="InterPro" id="IPR027417">
    <property type="entry name" value="P-loop_NTPase"/>
</dbReference>
<dbReference type="EMBL" id="AGCU01172405">
    <property type="status" value="NOT_ANNOTATED_CDS"/>
    <property type="molecule type" value="Genomic_DNA"/>
</dbReference>